<dbReference type="HOGENOM" id="CLU_014340_1_2_9"/>
<dbReference type="InterPro" id="IPR006221">
    <property type="entry name" value="TrpG/PapA_dom"/>
</dbReference>
<reference evidence="4" key="1">
    <citation type="journal article" date="2016" name="Genome Announc.">
        <title>Complete genome sequence of Alkaliphilus metalliredigens strain QYMF, an alkaliphilic and metal-reducing bacterium isolated from borax-contaminated leachate ponds.</title>
        <authorList>
            <person name="Hwang C."/>
            <person name="Copeland A."/>
            <person name="Lucas S."/>
            <person name="Lapidus A."/>
            <person name="Barry K."/>
            <person name="Detter J.C."/>
            <person name="Glavina Del Rio T."/>
            <person name="Hammon N."/>
            <person name="Israni S."/>
            <person name="Dalin E."/>
            <person name="Tice H."/>
            <person name="Pitluck S."/>
            <person name="Chertkov O."/>
            <person name="Brettin T."/>
            <person name="Bruce D."/>
            <person name="Han C."/>
            <person name="Schmutz J."/>
            <person name="Larimer F."/>
            <person name="Land M.L."/>
            <person name="Hauser L."/>
            <person name="Kyrpides N."/>
            <person name="Mikhailova N."/>
            <person name="Ye Q."/>
            <person name="Zhou J."/>
            <person name="Richardson P."/>
            <person name="Fields M.W."/>
        </authorList>
    </citation>
    <scope>NUCLEOTIDE SEQUENCE [LARGE SCALE GENOMIC DNA]</scope>
    <source>
        <strain evidence="4">QYMF</strain>
    </source>
</reference>
<dbReference type="RefSeq" id="WP_012062332.1">
    <property type="nucleotide sequence ID" value="NC_009633.1"/>
</dbReference>
<dbReference type="PANTHER" id="PTHR43418:SF4">
    <property type="entry name" value="MULTIFUNCTIONAL TRYPTOPHAN BIOSYNTHESIS PROTEIN"/>
    <property type="match status" value="1"/>
</dbReference>
<feature type="domain" description="Glutamine amidotransferase" evidence="2">
    <location>
        <begin position="3"/>
        <end position="185"/>
    </location>
</feature>
<dbReference type="Pfam" id="PF00117">
    <property type="entry name" value="GATase"/>
    <property type="match status" value="1"/>
</dbReference>
<dbReference type="InterPro" id="IPR017926">
    <property type="entry name" value="GATASE"/>
</dbReference>
<evidence type="ECO:0000259" key="2">
    <source>
        <dbReference type="Pfam" id="PF00117"/>
    </source>
</evidence>
<dbReference type="PANTHER" id="PTHR43418">
    <property type="entry name" value="MULTIFUNCTIONAL TRYPTOPHAN BIOSYNTHESIS PROTEIN-RELATED"/>
    <property type="match status" value="1"/>
</dbReference>
<dbReference type="PRINTS" id="PR00097">
    <property type="entry name" value="ANTSNTHASEII"/>
</dbReference>
<dbReference type="FunFam" id="3.40.50.880:FF:000003">
    <property type="entry name" value="Anthranilate synthase component II"/>
    <property type="match status" value="1"/>
</dbReference>
<gene>
    <name evidence="3" type="ordered locus">Amet_1078</name>
</gene>
<dbReference type="STRING" id="293826.Amet_1078"/>
<dbReference type="GO" id="GO:0004049">
    <property type="term" value="F:anthranilate synthase activity"/>
    <property type="evidence" value="ECO:0007669"/>
    <property type="project" value="TreeGrafter"/>
</dbReference>
<evidence type="ECO:0000313" key="3">
    <source>
        <dbReference type="EMBL" id="ABR47290.1"/>
    </source>
</evidence>
<name>A6TM72_ALKMQ</name>
<dbReference type="EMBL" id="CP000724">
    <property type="protein sequence ID" value="ABR47290.1"/>
    <property type="molecule type" value="Genomic_DNA"/>
</dbReference>
<dbReference type="AlphaFoldDB" id="A6TM72"/>
<proteinExistence type="predicted"/>
<evidence type="ECO:0000256" key="1">
    <source>
        <dbReference type="ARBA" id="ARBA00022962"/>
    </source>
</evidence>
<dbReference type="OrthoDB" id="9804328at2"/>
<organism evidence="3 4">
    <name type="scientific">Alkaliphilus metalliredigens (strain QYMF)</name>
    <dbReference type="NCBI Taxonomy" id="293826"/>
    <lineage>
        <taxon>Bacteria</taxon>
        <taxon>Bacillati</taxon>
        <taxon>Bacillota</taxon>
        <taxon>Clostridia</taxon>
        <taxon>Peptostreptococcales</taxon>
        <taxon>Natronincolaceae</taxon>
        <taxon>Alkaliphilus</taxon>
    </lineage>
</organism>
<dbReference type="SUPFAM" id="SSF52317">
    <property type="entry name" value="Class I glutamine amidotransferase-like"/>
    <property type="match status" value="1"/>
</dbReference>
<dbReference type="GO" id="GO:0005829">
    <property type="term" value="C:cytosol"/>
    <property type="evidence" value="ECO:0007669"/>
    <property type="project" value="TreeGrafter"/>
</dbReference>
<dbReference type="KEGG" id="amt:Amet_1078"/>
<keyword evidence="4" id="KW-1185">Reference proteome</keyword>
<sequence>MIVIIDNYDSFTYNLYQYIGEINPEVMVFRNDKVSLVELKEMDISHIIISPGPGFPTDTGISKVVIKELGIKIPILGVCLGHQAIGEAFGGKVVHAKRAIHGKISLIQHNQDDVFEGIEKPLKATRYHSLVVEVDSFPEELEITATSDDGEIMGLKHKKHPIFGLQFHPESIATEGGKKMIRNFLNI</sequence>
<dbReference type="PROSITE" id="PS51273">
    <property type="entry name" value="GATASE_TYPE_1"/>
    <property type="match status" value="1"/>
</dbReference>
<dbReference type="InterPro" id="IPR029062">
    <property type="entry name" value="Class_I_gatase-like"/>
</dbReference>
<dbReference type="GO" id="GO:0016740">
    <property type="term" value="F:transferase activity"/>
    <property type="evidence" value="ECO:0007669"/>
    <property type="project" value="UniProtKB-KW"/>
</dbReference>
<dbReference type="PRINTS" id="PR00099">
    <property type="entry name" value="CPSGATASE"/>
</dbReference>
<keyword evidence="3" id="KW-0808">Transferase</keyword>
<dbReference type="eggNOG" id="COG0512">
    <property type="taxonomic scope" value="Bacteria"/>
</dbReference>
<accession>A6TM72</accession>
<keyword evidence="1 3" id="KW-0315">Glutamine amidotransferase</keyword>
<dbReference type="PRINTS" id="PR00096">
    <property type="entry name" value="GATASE"/>
</dbReference>
<dbReference type="MEROPS" id="C26.955"/>
<dbReference type="GO" id="GO:0000162">
    <property type="term" value="P:L-tryptophan biosynthetic process"/>
    <property type="evidence" value="ECO:0007669"/>
    <property type="project" value="TreeGrafter"/>
</dbReference>
<dbReference type="NCBIfam" id="TIGR00566">
    <property type="entry name" value="trpG_papA"/>
    <property type="match status" value="1"/>
</dbReference>
<dbReference type="CDD" id="cd01743">
    <property type="entry name" value="GATase1_Anthranilate_Synthase"/>
    <property type="match status" value="1"/>
</dbReference>
<dbReference type="InterPro" id="IPR050472">
    <property type="entry name" value="Anth_synth/Amidotransfase"/>
</dbReference>
<protein>
    <submittedName>
        <fullName evidence="3">Glutamine amidotransferase of anthranilate synthase</fullName>
    </submittedName>
</protein>
<dbReference type="Proteomes" id="UP000001572">
    <property type="component" value="Chromosome"/>
</dbReference>
<dbReference type="Gene3D" id="3.40.50.880">
    <property type="match status" value="1"/>
</dbReference>
<evidence type="ECO:0000313" key="4">
    <source>
        <dbReference type="Proteomes" id="UP000001572"/>
    </source>
</evidence>